<feature type="chain" id="PRO_5004260562" evidence="1">
    <location>
        <begin position="20"/>
        <end position="294"/>
    </location>
</feature>
<sequence length="294" mass="31865">MKRLVLTAVATLISSSVLAQTTIRPPTPDQPPAVPFVAGTVPPQPRLDVQPRATAPLPMPGFGSSLSGDVNALKAQTIRVTPGQNEVVNVSMVQANRVGTPFAAPKAVGIIPEGMIVEAVGQSLYIQMPSTSTDPQSLFVTGSRPNDPVISLILVPQAIPSQTAILQFDVPEPGLQPDQNNEPDNYQQRLIQMMRQAAVNQVPVGMSEAALPRAVGRRGPLLIRPEMRYSSATMDQWRYRVESISDEEIELDEAAFWERGVRAVAILPSTRLRKGDHAYVYVISDKTAFQNGAR</sequence>
<geneLocation type="plasmid" evidence="4">
    <name>pAzo1</name>
</geneLocation>
<name>Q5NX51_AROAE</name>
<proteinExistence type="predicted"/>
<dbReference type="KEGG" id="eba:p1B161"/>
<organism evidence="3 4">
    <name type="scientific">Aromatoleum aromaticum (strain DSM 19018 / LMG 30748 / EbN1)</name>
    <name type="common">Azoarcus sp. (strain EbN1)</name>
    <dbReference type="NCBI Taxonomy" id="76114"/>
    <lineage>
        <taxon>Bacteria</taxon>
        <taxon>Pseudomonadati</taxon>
        <taxon>Pseudomonadota</taxon>
        <taxon>Betaproteobacteria</taxon>
        <taxon>Rhodocyclales</taxon>
        <taxon>Rhodocyclaceae</taxon>
        <taxon>Aromatoleum</taxon>
    </lineage>
</organism>
<feature type="signal peptide" evidence="1">
    <location>
        <begin position="1"/>
        <end position="19"/>
    </location>
</feature>
<dbReference type="HOGENOM" id="CLU_989965_0_0_4"/>
<evidence type="ECO:0000256" key="1">
    <source>
        <dbReference type="SAM" id="SignalP"/>
    </source>
</evidence>
<keyword evidence="1" id="KW-0732">Signal</keyword>
<dbReference type="InterPro" id="IPR055397">
    <property type="entry name" value="TraK_C"/>
</dbReference>
<keyword evidence="3" id="KW-0614">Plasmid</keyword>
<dbReference type="OrthoDB" id="5298536at2"/>
<gene>
    <name evidence="3" type="primary">traK</name>
    <name evidence="3" type="ORF">p1B161</name>
</gene>
<feature type="domain" description="TraK C-terminal" evidence="2">
    <location>
        <begin position="183"/>
        <end position="284"/>
    </location>
</feature>
<keyword evidence="4" id="KW-1185">Reference proteome</keyword>
<dbReference type="AlphaFoldDB" id="Q5NX51"/>
<evidence type="ECO:0000259" key="2">
    <source>
        <dbReference type="Pfam" id="PF23536"/>
    </source>
</evidence>
<reference evidence="3 4" key="1">
    <citation type="journal article" date="2005" name="Arch. Microbiol.">
        <title>The genome sequence of an anaerobic aromatic-degrading denitrifying bacterium, strain EbN1.</title>
        <authorList>
            <person name="Rabus R."/>
            <person name="Kube M."/>
            <person name="Heider J."/>
            <person name="Beck A."/>
            <person name="Heitmann K."/>
            <person name="Widdel F."/>
            <person name="Reinhardt R."/>
        </authorList>
    </citation>
    <scope>NUCLEOTIDE SEQUENCE [LARGE SCALE GENOMIC DNA]</scope>
    <source>
        <strain evidence="3 4">EbN1</strain>
        <plasmid evidence="4">Plasmid pAzo1</plasmid>
    </source>
</reference>
<protein>
    <submittedName>
        <fullName evidence="3">Transfer protein traK</fullName>
    </submittedName>
</protein>
<evidence type="ECO:0000313" key="3">
    <source>
        <dbReference type="EMBL" id="CAI10363.1"/>
    </source>
</evidence>
<dbReference type="Proteomes" id="UP000006552">
    <property type="component" value="Plasmid 1"/>
</dbReference>
<dbReference type="Pfam" id="PF23536">
    <property type="entry name" value="TraK_C"/>
    <property type="match status" value="1"/>
</dbReference>
<evidence type="ECO:0000313" key="4">
    <source>
        <dbReference type="Proteomes" id="UP000006552"/>
    </source>
</evidence>
<dbReference type="EMBL" id="CR555307">
    <property type="protein sequence ID" value="CAI10363.1"/>
    <property type="molecule type" value="Genomic_DNA"/>
</dbReference>
<accession>Q5NX51</accession>
<dbReference type="RefSeq" id="WP_011254814.1">
    <property type="nucleotide sequence ID" value="NC_006823.1"/>
</dbReference>